<reference evidence="3" key="1">
    <citation type="submission" date="2021-12" db="EMBL/GenBank/DDBJ databases">
        <title>Discovery of the Pendulisporaceae a myxobacterial family with distinct sporulation behavior and unique specialized metabolism.</title>
        <authorList>
            <person name="Garcia R."/>
            <person name="Popoff A."/>
            <person name="Bader C.D."/>
            <person name="Loehr J."/>
            <person name="Walesch S."/>
            <person name="Walt C."/>
            <person name="Boldt J."/>
            <person name="Bunk B."/>
            <person name="Haeckl F.J.F.P.J."/>
            <person name="Gunesch A.P."/>
            <person name="Birkelbach J."/>
            <person name="Nuebel U."/>
            <person name="Pietschmann T."/>
            <person name="Bach T."/>
            <person name="Mueller R."/>
        </authorList>
    </citation>
    <scope>NUCLEOTIDE SEQUENCE</scope>
    <source>
        <strain evidence="3">MSr11367</strain>
    </source>
</reference>
<accession>A0ABZ2L5U4</accession>
<evidence type="ECO:0000313" key="3">
    <source>
        <dbReference type="EMBL" id="WXB04002.1"/>
    </source>
</evidence>
<gene>
    <name evidence="3" type="ORF">LVJ94_44735</name>
</gene>
<sequence>MKRAYLMVVDHDVPARERLTRWLRSSGYVVCSAASADEALELLCAAGRLPDMIFVADAIPEATALYPTLMRSASLSKIAYLIIAARGHDFAVLRPGSSTERIFDPRSLTQLIDRIVIPTRFAPISERRALRA</sequence>
<dbReference type="Gene3D" id="3.40.50.2300">
    <property type="match status" value="1"/>
</dbReference>
<evidence type="ECO:0000256" key="1">
    <source>
        <dbReference type="PROSITE-ProRule" id="PRU00169"/>
    </source>
</evidence>
<dbReference type="SUPFAM" id="SSF52172">
    <property type="entry name" value="CheY-like"/>
    <property type="match status" value="1"/>
</dbReference>
<name>A0ABZ2L5U4_9BACT</name>
<feature type="domain" description="Response regulatory" evidence="2">
    <location>
        <begin position="5"/>
        <end position="132"/>
    </location>
</feature>
<proteinExistence type="predicted"/>
<dbReference type="EMBL" id="CP089983">
    <property type="protein sequence ID" value="WXB04002.1"/>
    <property type="molecule type" value="Genomic_DNA"/>
</dbReference>
<comment type="caution">
    <text evidence="1">Lacks conserved residue(s) required for the propagation of feature annotation.</text>
</comment>
<protein>
    <submittedName>
        <fullName evidence="3">Response regulator</fullName>
    </submittedName>
</protein>
<evidence type="ECO:0000313" key="4">
    <source>
        <dbReference type="Proteomes" id="UP001374803"/>
    </source>
</evidence>
<keyword evidence="4" id="KW-1185">Reference proteome</keyword>
<dbReference type="InterPro" id="IPR011006">
    <property type="entry name" value="CheY-like_superfamily"/>
</dbReference>
<organism evidence="3 4">
    <name type="scientific">Pendulispora rubella</name>
    <dbReference type="NCBI Taxonomy" id="2741070"/>
    <lineage>
        <taxon>Bacteria</taxon>
        <taxon>Pseudomonadati</taxon>
        <taxon>Myxococcota</taxon>
        <taxon>Myxococcia</taxon>
        <taxon>Myxococcales</taxon>
        <taxon>Sorangiineae</taxon>
        <taxon>Pendulisporaceae</taxon>
        <taxon>Pendulispora</taxon>
    </lineage>
</organism>
<evidence type="ECO:0000259" key="2">
    <source>
        <dbReference type="PROSITE" id="PS50110"/>
    </source>
</evidence>
<dbReference type="Proteomes" id="UP001374803">
    <property type="component" value="Chromosome"/>
</dbReference>
<dbReference type="InterPro" id="IPR001789">
    <property type="entry name" value="Sig_transdc_resp-reg_receiver"/>
</dbReference>
<dbReference type="RefSeq" id="WP_394833636.1">
    <property type="nucleotide sequence ID" value="NZ_CP089929.1"/>
</dbReference>
<dbReference type="PROSITE" id="PS50110">
    <property type="entry name" value="RESPONSE_REGULATORY"/>
    <property type="match status" value="1"/>
</dbReference>